<keyword evidence="4" id="KW-0833">Ubl conjugation pathway</keyword>
<proteinExistence type="predicted"/>
<keyword evidence="7" id="KW-1185">Reference proteome</keyword>
<dbReference type="GO" id="GO:0005634">
    <property type="term" value="C:nucleus"/>
    <property type="evidence" value="ECO:0007669"/>
    <property type="project" value="UniProtKB-SubCell"/>
</dbReference>
<dbReference type="PANTHER" id="PTHR12493:SF0">
    <property type="entry name" value="CUE DOMAIN-CONTAINING PROTEIN 2"/>
    <property type="match status" value="1"/>
</dbReference>
<keyword evidence="3" id="KW-0963">Cytoplasm</keyword>
<evidence type="ECO:0000256" key="1">
    <source>
        <dbReference type="ARBA" id="ARBA00004123"/>
    </source>
</evidence>
<comment type="caution">
    <text evidence="6">The sequence shown here is derived from an EMBL/GenBank/DDBJ whole genome shotgun (WGS) entry which is preliminary data.</text>
</comment>
<protein>
    <submittedName>
        <fullName evidence="6">Cuedc2</fullName>
    </submittedName>
</protein>
<dbReference type="Proteomes" id="UP000887013">
    <property type="component" value="Unassembled WGS sequence"/>
</dbReference>
<keyword evidence="5" id="KW-0539">Nucleus</keyword>
<name>A0A8X6UTX2_NEPPI</name>
<sequence length="192" mass="22449">MFGFIKRMCPLKWIYGRFIFFKRKRINKDHYSILKNTTEYFINQILSGYAMKCNYSYRNHLYECDPKYKRPRRFSPCTYYNGYSALRIMSNSSSTDVDQDALVKSELSKFMKEHTGLDALSSIDEIVLSYIIGVLETLGSANSPEDVFDVDEFAEMMTAYIPAFSNIHRSLKECATESPLDTFFPRSVKMHF</sequence>
<accession>A0A8X6UTX2</accession>
<comment type="subcellular location">
    <subcellularLocation>
        <location evidence="2">Cytoplasm</location>
    </subcellularLocation>
    <subcellularLocation>
        <location evidence="1">Nucleus</location>
    </subcellularLocation>
</comment>
<dbReference type="PANTHER" id="PTHR12493">
    <property type="entry name" value="CUE DOMAIN CONTAINING 2"/>
    <property type="match status" value="1"/>
</dbReference>
<dbReference type="OrthoDB" id="10060331at2759"/>
<evidence type="ECO:0000256" key="4">
    <source>
        <dbReference type="ARBA" id="ARBA00022786"/>
    </source>
</evidence>
<evidence type="ECO:0000256" key="2">
    <source>
        <dbReference type="ARBA" id="ARBA00004496"/>
    </source>
</evidence>
<evidence type="ECO:0000256" key="3">
    <source>
        <dbReference type="ARBA" id="ARBA00022490"/>
    </source>
</evidence>
<evidence type="ECO:0000313" key="7">
    <source>
        <dbReference type="Proteomes" id="UP000887013"/>
    </source>
</evidence>
<dbReference type="AlphaFoldDB" id="A0A8X6UTX2"/>
<dbReference type="GO" id="GO:0005737">
    <property type="term" value="C:cytoplasm"/>
    <property type="evidence" value="ECO:0007669"/>
    <property type="project" value="UniProtKB-SubCell"/>
</dbReference>
<gene>
    <name evidence="6" type="primary">NCL1_32541</name>
    <name evidence="6" type="ORF">NPIL_182541</name>
</gene>
<evidence type="ECO:0000313" key="6">
    <source>
        <dbReference type="EMBL" id="GFU48500.1"/>
    </source>
</evidence>
<dbReference type="EMBL" id="BMAW01086725">
    <property type="protein sequence ID" value="GFU48500.1"/>
    <property type="molecule type" value="Genomic_DNA"/>
</dbReference>
<organism evidence="6 7">
    <name type="scientific">Nephila pilipes</name>
    <name type="common">Giant wood spider</name>
    <name type="synonym">Nephila maculata</name>
    <dbReference type="NCBI Taxonomy" id="299642"/>
    <lineage>
        <taxon>Eukaryota</taxon>
        <taxon>Metazoa</taxon>
        <taxon>Ecdysozoa</taxon>
        <taxon>Arthropoda</taxon>
        <taxon>Chelicerata</taxon>
        <taxon>Arachnida</taxon>
        <taxon>Araneae</taxon>
        <taxon>Araneomorphae</taxon>
        <taxon>Entelegynae</taxon>
        <taxon>Araneoidea</taxon>
        <taxon>Nephilidae</taxon>
        <taxon>Nephila</taxon>
    </lineage>
</organism>
<evidence type="ECO:0000256" key="5">
    <source>
        <dbReference type="ARBA" id="ARBA00023242"/>
    </source>
</evidence>
<reference evidence="6" key="1">
    <citation type="submission" date="2020-08" db="EMBL/GenBank/DDBJ databases">
        <title>Multicomponent nature underlies the extraordinary mechanical properties of spider dragline silk.</title>
        <authorList>
            <person name="Kono N."/>
            <person name="Nakamura H."/>
            <person name="Mori M."/>
            <person name="Yoshida Y."/>
            <person name="Ohtoshi R."/>
            <person name="Malay A.D."/>
            <person name="Moran D.A.P."/>
            <person name="Tomita M."/>
            <person name="Numata K."/>
            <person name="Arakawa K."/>
        </authorList>
    </citation>
    <scope>NUCLEOTIDE SEQUENCE</scope>
</reference>